<reference evidence="2" key="1">
    <citation type="journal article" date="2014" name="Int. J. Syst. Evol. Microbiol.">
        <title>Complete genome sequence of Corynebacterium casei LMG S-19264T (=DSM 44701T), isolated from a smear-ripened cheese.</title>
        <authorList>
            <consortium name="US DOE Joint Genome Institute (JGI-PGF)"/>
            <person name="Walter F."/>
            <person name="Albersmeier A."/>
            <person name="Kalinowski J."/>
            <person name="Ruckert C."/>
        </authorList>
    </citation>
    <scope>NUCLEOTIDE SEQUENCE</scope>
    <source>
        <strain evidence="2">JCM 3276</strain>
    </source>
</reference>
<evidence type="ECO:0000256" key="1">
    <source>
        <dbReference type="SAM" id="MobiDB-lite"/>
    </source>
</evidence>
<feature type="region of interest" description="Disordered" evidence="1">
    <location>
        <begin position="1"/>
        <end position="25"/>
    </location>
</feature>
<evidence type="ECO:0000313" key="3">
    <source>
        <dbReference type="Proteomes" id="UP000660680"/>
    </source>
</evidence>
<dbReference type="RefSeq" id="WP_229786811.1">
    <property type="nucleotide sequence ID" value="NZ_BMRB01000002.1"/>
</dbReference>
<comment type="caution">
    <text evidence="2">The sequence shown here is derived from an EMBL/GenBank/DDBJ whole genome shotgun (WGS) entry which is preliminary data.</text>
</comment>
<sequence length="149" mass="16572">MFENRPAQTDFAAPPAGPAVHPRYADLPDPRLARRLTGEDAAEEQGLDPFERVTCRLHRRWLHTCVHSPTHVVAVSGYRWCRDCACPAAVAIDQLTGDVRVTCTRCGRVPDSRATRQLVRTCRASVAAATDTSDGDAVRSLRRQHSRRQ</sequence>
<protein>
    <submittedName>
        <fullName evidence="2">Uncharacterized protein</fullName>
    </submittedName>
</protein>
<gene>
    <name evidence="2" type="ORF">GCM10010171_22280</name>
</gene>
<evidence type="ECO:0000313" key="2">
    <source>
        <dbReference type="EMBL" id="GGS28703.1"/>
    </source>
</evidence>
<name>A0A918LBC1_9PSEU</name>
<keyword evidence="3" id="KW-1185">Reference proteome</keyword>
<reference evidence="2" key="2">
    <citation type="submission" date="2020-09" db="EMBL/GenBank/DDBJ databases">
        <authorList>
            <person name="Sun Q."/>
            <person name="Ohkuma M."/>
        </authorList>
    </citation>
    <scope>NUCLEOTIDE SEQUENCE</scope>
    <source>
        <strain evidence="2">JCM 3276</strain>
    </source>
</reference>
<dbReference type="EMBL" id="BMRB01000002">
    <property type="protein sequence ID" value="GGS28703.1"/>
    <property type="molecule type" value="Genomic_DNA"/>
</dbReference>
<organism evidence="2 3">
    <name type="scientific">Actinokineospora fastidiosa</name>
    <dbReference type="NCBI Taxonomy" id="1816"/>
    <lineage>
        <taxon>Bacteria</taxon>
        <taxon>Bacillati</taxon>
        <taxon>Actinomycetota</taxon>
        <taxon>Actinomycetes</taxon>
        <taxon>Pseudonocardiales</taxon>
        <taxon>Pseudonocardiaceae</taxon>
        <taxon>Actinokineospora</taxon>
    </lineage>
</organism>
<dbReference type="Proteomes" id="UP000660680">
    <property type="component" value="Unassembled WGS sequence"/>
</dbReference>
<proteinExistence type="predicted"/>
<dbReference type="AlphaFoldDB" id="A0A918LBC1"/>
<accession>A0A918LBC1</accession>